<evidence type="ECO:0000313" key="1">
    <source>
        <dbReference type="EMBL" id="AWI08391.1"/>
    </source>
</evidence>
<protein>
    <submittedName>
        <fullName evidence="1">Uncharacterized protein</fullName>
    </submittedName>
</protein>
<sequence>MPAQTCKPNAKARLIDHPVIDSEGGTHWSPGATATNGVNQYHYVTIKNCYPEPLRKIIADLQSAPTKAR</sequence>
<gene>
    <name evidence="1" type="ORF">CKA38_03210</name>
</gene>
<dbReference type="EMBL" id="CP023004">
    <property type="protein sequence ID" value="AWI08391.1"/>
    <property type="molecule type" value="Genomic_DNA"/>
</dbReference>
<evidence type="ECO:0000313" key="2">
    <source>
        <dbReference type="Proteomes" id="UP000244896"/>
    </source>
</evidence>
<proteinExistence type="predicted"/>
<name>A0A2U8E0Q5_9BACT</name>
<dbReference type="Proteomes" id="UP000244896">
    <property type="component" value="Chromosome"/>
</dbReference>
<dbReference type="AlphaFoldDB" id="A0A2U8E0Q5"/>
<keyword evidence="2" id="KW-1185">Reference proteome</keyword>
<reference evidence="1 2" key="1">
    <citation type="journal article" date="2018" name="Syst. Appl. Microbiol.">
        <title>Ereboglobus luteus gen. nov. sp. nov. from cockroach guts, and new insights into the oxygen relationship of the genera Opitutus and Didymococcus (Verrucomicrobia: Opitutaceae).</title>
        <authorList>
            <person name="Tegtmeier D."/>
            <person name="Belitz A."/>
            <person name="Radek R."/>
            <person name="Heimerl T."/>
            <person name="Brune A."/>
        </authorList>
    </citation>
    <scope>NUCLEOTIDE SEQUENCE [LARGE SCALE GENOMIC DNA]</scope>
    <source>
        <strain evidence="1 2">Ho45</strain>
    </source>
</reference>
<organism evidence="1 2">
    <name type="scientific">Ereboglobus luteus</name>
    <dbReference type="NCBI Taxonomy" id="1796921"/>
    <lineage>
        <taxon>Bacteria</taxon>
        <taxon>Pseudomonadati</taxon>
        <taxon>Verrucomicrobiota</taxon>
        <taxon>Opitutia</taxon>
        <taxon>Opitutales</taxon>
        <taxon>Opitutaceae</taxon>
        <taxon>Ereboglobus</taxon>
    </lineage>
</organism>
<dbReference type="KEGG" id="elut:CKA38_03210"/>
<accession>A0A2U8E0Q5</accession>